<sequence length="129" mass="14701">MFERGEIRKETNMSEKFNFANFFGMESDKPKNEDAKPVNNVVPLTRKDLATVSSNIVVFEPTNYTDVDTIAEKLLDDNAVIIKLDKLDIKSAERMVDFLNGVLFAIHGNINRLDKNIFICSPKNFKVTK</sequence>
<dbReference type="Pfam" id="PF04472">
    <property type="entry name" value="SepF"/>
    <property type="match status" value="1"/>
</dbReference>
<dbReference type="AlphaFoldDB" id="A0A0R1VDD6"/>
<dbReference type="GO" id="GO:0000917">
    <property type="term" value="P:division septum assembly"/>
    <property type="evidence" value="ECO:0007669"/>
    <property type="project" value="UniProtKB-KW"/>
</dbReference>
<keyword evidence="1 5" id="KW-0132">Cell division</keyword>
<dbReference type="PANTHER" id="PTHR35798">
    <property type="entry name" value="CELL DIVISION PROTEIN SEPF"/>
    <property type="match status" value="1"/>
</dbReference>
<comment type="subcellular location">
    <subcellularLocation>
        <location evidence="5">Cytoplasm</location>
    </subcellularLocation>
    <text evidence="5">Localizes to the division site, in a FtsZ-dependent manner.</text>
</comment>
<protein>
    <recommendedName>
        <fullName evidence="5">Cell division protein SepF</fullName>
    </recommendedName>
</protein>
<accession>A0A0R1VDD6</accession>
<keyword evidence="5" id="KW-0963">Cytoplasm</keyword>
<evidence type="ECO:0000256" key="2">
    <source>
        <dbReference type="ARBA" id="ARBA00023210"/>
    </source>
</evidence>
<comment type="function">
    <text evidence="4 5">Cell division protein that is part of the divisome complex and is recruited early to the Z-ring. Probably stimulates Z-ring formation, perhaps through the cross-linking of FtsZ protofilaments. Its function overlaps with FtsA.</text>
</comment>
<dbReference type="InterPro" id="IPR038594">
    <property type="entry name" value="SepF-like_sf"/>
</dbReference>
<evidence type="ECO:0000313" key="7">
    <source>
        <dbReference type="Proteomes" id="UP000051966"/>
    </source>
</evidence>
<evidence type="ECO:0000256" key="4">
    <source>
        <dbReference type="ARBA" id="ARBA00044936"/>
    </source>
</evidence>
<evidence type="ECO:0000256" key="1">
    <source>
        <dbReference type="ARBA" id="ARBA00022618"/>
    </source>
</evidence>
<evidence type="ECO:0000256" key="5">
    <source>
        <dbReference type="HAMAP-Rule" id="MF_01197"/>
    </source>
</evidence>
<proteinExistence type="inferred from homology"/>
<dbReference type="GO" id="GO:0043093">
    <property type="term" value="P:FtsZ-dependent cytokinesis"/>
    <property type="evidence" value="ECO:0007669"/>
    <property type="project" value="UniProtKB-UniRule"/>
</dbReference>
<reference evidence="6 7" key="1">
    <citation type="journal article" date="2015" name="Genome Announc.">
        <title>Expanding the biotechnology potential of lactobacilli through comparative genomics of 213 strains and associated genera.</title>
        <authorList>
            <person name="Sun Z."/>
            <person name="Harris H.M."/>
            <person name="McCann A."/>
            <person name="Guo C."/>
            <person name="Argimon S."/>
            <person name="Zhang W."/>
            <person name="Yang X."/>
            <person name="Jeffery I.B."/>
            <person name="Cooney J.C."/>
            <person name="Kagawa T.F."/>
            <person name="Liu W."/>
            <person name="Song Y."/>
            <person name="Salvetti E."/>
            <person name="Wrobel A."/>
            <person name="Rasinkangas P."/>
            <person name="Parkhill J."/>
            <person name="Rea M.C."/>
            <person name="O'Sullivan O."/>
            <person name="Ritari J."/>
            <person name="Douillard F.P."/>
            <person name="Paul Ross R."/>
            <person name="Yang R."/>
            <person name="Briner A.E."/>
            <person name="Felis G.E."/>
            <person name="de Vos W.M."/>
            <person name="Barrangou R."/>
            <person name="Klaenhammer T.R."/>
            <person name="Caufield P.W."/>
            <person name="Cui Y."/>
            <person name="Zhang H."/>
            <person name="O'Toole P.W."/>
        </authorList>
    </citation>
    <scope>NUCLEOTIDE SEQUENCE [LARGE SCALE GENOMIC DNA]</scope>
    <source>
        <strain evidence="6 7">DSM 18382</strain>
    </source>
</reference>
<dbReference type="GO" id="GO:0005737">
    <property type="term" value="C:cytoplasm"/>
    <property type="evidence" value="ECO:0007669"/>
    <property type="project" value="UniProtKB-SubCell"/>
</dbReference>
<evidence type="ECO:0000256" key="3">
    <source>
        <dbReference type="ARBA" id="ARBA00023306"/>
    </source>
</evidence>
<dbReference type="Proteomes" id="UP000051966">
    <property type="component" value="Unassembled WGS sequence"/>
</dbReference>
<dbReference type="EMBL" id="AZFY01000155">
    <property type="protein sequence ID" value="KRM01011.1"/>
    <property type="molecule type" value="Genomic_DNA"/>
</dbReference>
<dbReference type="InterPro" id="IPR007561">
    <property type="entry name" value="Cell_div_SepF/SepF-rel"/>
</dbReference>
<keyword evidence="3 5" id="KW-0131">Cell cycle</keyword>
<evidence type="ECO:0000313" key="6">
    <source>
        <dbReference type="EMBL" id="KRM01011.1"/>
    </source>
</evidence>
<dbReference type="PANTHER" id="PTHR35798:SF1">
    <property type="entry name" value="CELL DIVISION PROTEIN SEPF"/>
    <property type="match status" value="1"/>
</dbReference>
<name>A0A0R1VDD6_9LACO</name>
<dbReference type="PATRIC" id="fig|1423743.5.peg.1888"/>
<keyword evidence="2 5" id="KW-0717">Septation</keyword>
<keyword evidence="7" id="KW-1185">Reference proteome</keyword>
<organism evidence="6 7">
    <name type="scientific">Lentilactobacillus farraginis DSM 18382 = JCM 14108</name>
    <dbReference type="NCBI Taxonomy" id="1423743"/>
    <lineage>
        <taxon>Bacteria</taxon>
        <taxon>Bacillati</taxon>
        <taxon>Bacillota</taxon>
        <taxon>Bacilli</taxon>
        <taxon>Lactobacillales</taxon>
        <taxon>Lactobacillaceae</taxon>
        <taxon>Lentilactobacillus</taxon>
    </lineage>
</organism>
<comment type="subunit">
    <text evidence="5">Homodimer. Interacts with FtsZ.</text>
</comment>
<dbReference type="InterPro" id="IPR023052">
    <property type="entry name" value="Cell_div_SepF"/>
</dbReference>
<comment type="caution">
    <text evidence="6">The sequence shown here is derived from an EMBL/GenBank/DDBJ whole genome shotgun (WGS) entry which is preliminary data.</text>
</comment>
<dbReference type="HAMAP" id="MF_01197">
    <property type="entry name" value="SepF"/>
    <property type="match status" value="1"/>
</dbReference>
<gene>
    <name evidence="5" type="primary">sepF</name>
    <name evidence="6" type="ORF">FD41_GL001830</name>
</gene>
<comment type="similarity">
    <text evidence="5">Belongs to the SepF family.</text>
</comment>
<dbReference type="Gene3D" id="3.30.110.150">
    <property type="entry name" value="SepF-like protein"/>
    <property type="match status" value="1"/>
</dbReference>